<protein>
    <recommendedName>
        <fullName evidence="4">Mce-associated membrane protein</fullName>
    </recommendedName>
</protein>
<organism evidence="2 3">
    <name type="scientific">Haloechinothrix salitolerans</name>
    <dbReference type="NCBI Taxonomy" id="926830"/>
    <lineage>
        <taxon>Bacteria</taxon>
        <taxon>Bacillati</taxon>
        <taxon>Actinomycetota</taxon>
        <taxon>Actinomycetes</taxon>
        <taxon>Pseudonocardiales</taxon>
        <taxon>Pseudonocardiaceae</taxon>
        <taxon>Haloechinothrix</taxon>
    </lineage>
</organism>
<feature type="transmembrane region" description="Helical" evidence="1">
    <location>
        <begin position="13"/>
        <end position="32"/>
    </location>
</feature>
<keyword evidence="1" id="KW-0472">Membrane</keyword>
<gene>
    <name evidence="2" type="ORF">ACFQGD_21815</name>
</gene>
<accession>A0ABW2C467</accession>
<comment type="caution">
    <text evidence="2">The sequence shown here is derived from an EMBL/GenBank/DDBJ whole genome shotgun (WGS) entry which is preliminary data.</text>
</comment>
<proteinExistence type="predicted"/>
<dbReference type="EMBL" id="JBHSXX010000001">
    <property type="protein sequence ID" value="MFC6869783.1"/>
    <property type="molecule type" value="Genomic_DNA"/>
</dbReference>
<reference evidence="3" key="1">
    <citation type="journal article" date="2019" name="Int. J. Syst. Evol. Microbiol.">
        <title>The Global Catalogue of Microorganisms (GCM) 10K type strain sequencing project: providing services to taxonomists for standard genome sequencing and annotation.</title>
        <authorList>
            <consortium name="The Broad Institute Genomics Platform"/>
            <consortium name="The Broad Institute Genome Sequencing Center for Infectious Disease"/>
            <person name="Wu L."/>
            <person name="Ma J."/>
        </authorList>
    </citation>
    <scope>NUCLEOTIDE SEQUENCE [LARGE SCALE GENOMIC DNA]</scope>
    <source>
        <strain evidence="3">KCTC 32255</strain>
    </source>
</reference>
<sequence length="198" mass="22095">MPAIVNASVSSRWLVPVLIGVVSLALAGGLLARDLYQRADSEAAIGPVSLPTTTSLAAEEQPGSPLVKLTPDAARHPHDETVRRLLQAYFDGINGRNYDRWKTSVTSERVRAKTERQWLRDYRSTQDGNILVHRIETAHDDTMRVLLSFTSTQDIRDAPVILPRRCIRWWLALPIALERGHWKIDTVPPGTVPEMAAC</sequence>
<name>A0ABW2C467_9PSEU</name>
<keyword evidence="1" id="KW-0812">Transmembrane</keyword>
<evidence type="ECO:0000313" key="3">
    <source>
        <dbReference type="Proteomes" id="UP001596337"/>
    </source>
</evidence>
<keyword evidence="1" id="KW-1133">Transmembrane helix</keyword>
<evidence type="ECO:0008006" key="4">
    <source>
        <dbReference type="Google" id="ProtNLM"/>
    </source>
</evidence>
<dbReference type="RefSeq" id="WP_345401086.1">
    <property type="nucleotide sequence ID" value="NZ_BAABLA010000103.1"/>
</dbReference>
<keyword evidence="3" id="KW-1185">Reference proteome</keyword>
<dbReference type="Proteomes" id="UP001596337">
    <property type="component" value="Unassembled WGS sequence"/>
</dbReference>
<evidence type="ECO:0000313" key="2">
    <source>
        <dbReference type="EMBL" id="MFC6869783.1"/>
    </source>
</evidence>
<evidence type="ECO:0000256" key="1">
    <source>
        <dbReference type="SAM" id="Phobius"/>
    </source>
</evidence>